<keyword evidence="9" id="KW-0067">ATP-binding</keyword>
<dbReference type="GO" id="GO:0006261">
    <property type="term" value="P:DNA-templated DNA replication"/>
    <property type="evidence" value="ECO:0007669"/>
    <property type="project" value="TreeGrafter"/>
</dbReference>
<reference evidence="13" key="2">
    <citation type="submission" date="2021-04" db="EMBL/GenBank/DDBJ databases">
        <authorList>
            <person name="Gilroy R."/>
        </authorList>
    </citation>
    <scope>NUCLEOTIDE SEQUENCE</scope>
    <source>
        <strain evidence="13">CHK179-28034</strain>
    </source>
</reference>
<dbReference type="Gene3D" id="1.20.272.10">
    <property type="match status" value="1"/>
</dbReference>
<dbReference type="GO" id="GO:0003677">
    <property type="term" value="F:DNA binding"/>
    <property type="evidence" value="ECO:0007669"/>
    <property type="project" value="InterPro"/>
</dbReference>
<keyword evidence="3 13" id="KW-0808">Transferase</keyword>
<dbReference type="InterPro" id="IPR008921">
    <property type="entry name" value="DNA_pol3_clamp-load_cplx_C"/>
</dbReference>
<proteinExistence type="inferred from homology"/>
<feature type="domain" description="AAA+ ATPase" evidence="12">
    <location>
        <begin position="37"/>
        <end position="179"/>
    </location>
</feature>
<dbReference type="EMBL" id="DXBR01000040">
    <property type="protein sequence ID" value="HIZ39037.1"/>
    <property type="molecule type" value="Genomic_DNA"/>
</dbReference>
<keyword evidence="10" id="KW-0239">DNA-directed DNA polymerase</keyword>
<accession>A0A9D2J7J8</accession>
<dbReference type="InterPro" id="IPR003593">
    <property type="entry name" value="AAA+_ATPase"/>
</dbReference>
<dbReference type="AlphaFoldDB" id="A0A9D2J7J8"/>
<comment type="catalytic activity">
    <reaction evidence="11">
        <text>DNA(n) + a 2'-deoxyribonucleoside 5'-triphosphate = DNA(n+1) + diphosphate</text>
        <dbReference type="Rhea" id="RHEA:22508"/>
        <dbReference type="Rhea" id="RHEA-COMP:17339"/>
        <dbReference type="Rhea" id="RHEA-COMP:17340"/>
        <dbReference type="ChEBI" id="CHEBI:33019"/>
        <dbReference type="ChEBI" id="CHEBI:61560"/>
        <dbReference type="ChEBI" id="CHEBI:173112"/>
        <dbReference type="EC" id="2.7.7.7"/>
    </reaction>
</comment>
<dbReference type="Pfam" id="PF13177">
    <property type="entry name" value="DNA_pol3_delta2"/>
    <property type="match status" value="1"/>
</dbReference>
<dbReference type="InterPro" id="IPR001270">
    <property type="entry name" value="ClpA/B"/>
</dbReference>
<dbReference type="CDD" id="cd18137">
    <property type="entry name" value="HLD_clamp_pol_III_gamma_tau"/>
    <property type="match status" value="1"/>
</dbReference>
<dbReference type="GO" id="GO:0046872">
    <property type="term" value="F:metal ion binding"/>
    <property type="evidence" value="ECO:0007669"/>
    <property type="project" value="UniProtKB-KW"/>
</dbReference>
<sequence>MAYMALYRKWRPNDFDEVQGQDAIVRTLRNEILYDRIGHAYLFCGTRGTGKTSIAKLFAKAVNCQHPVDGNPCNQCPSCQAINNQSSLDVLEIDAASNNGVDHIREIREQVQYSPVEGKYKVYIIDEVHMLSSGAFNALLKTLEEPPSYVIFILATTEKHKIPVTILSRCQKYDFKRISIDTITSHLVHLMEKEGIPAEEKALRYIARAADGSMRDALSLLDQCIAFYLNQTLTYDNVLEVLGTVDTAVFSQLLRNILAHDTIAVLHTVDQMITEGRELSQFLADFLWYLRNLLIIKDQNGMEDSLDLSTESIAVLQEEASLIETNTLLRFIRVLSDLSGQIRNATQKRILLEVGFIRLCTPQMETDTGSLLDRVHILEQKIAEGIPVQSAGPGTGGMGGSGAAYGSGAAGNGSMNGGSEDSLNSSENAANALKERFSPAEAADLKAIASSWNTIVAQTAMPMQKFLQAARIAVSEDSSIIQLVFERDDIEKNYFERNHQHNLGILSDIVAEQTGKRVKFECSVHNQETGGQPSSFIDLSKIHQTVIFE</sequence>
<dbReference type="FunFam" id="1.10.8.60:FF:000013">
    <property type="entry name" value="DNA polymerase III subunit gamma/tau"/>
    <property type="match status" value="1"/>
</dbReference>
<dbReference type="Pfam" id="PF22608">
    <property type="entry name" value="DNAX_ATPase_lid"/>
    <property type="match status" value="1"/>
</dbReference>
<evidence type="ECO:0000256" key="10">
    <source>
        <dbReference type="ARBA" id="ARBA00022932"/>
    </source>
</evidence>
<name>A0A9D2J7J8_9FIRM</name>
<organism evidence="13 14">
    <name type="scientific">Candidatus Anaerobutyricum stercoris</name>
    <dbReference type="NCBI Taxonomy" id="2838457"/>
    <lineage>
        <taxon>Bacteria</taxon>
        <taxon>Bacillati</taxon>
        <taxon>Bacillota</taxon>
        <taxon>Clostridia</taxon>
        <taxon>Lachnospirales</taxon>
        <taxon>Lachnospiraceae</taxon>
        <taxon>Anaerobutyricum</taxon>
    </lineage>
</organism>
<evidence type="ECO:0000313" key="14">
    <source>
        <dbReference type="Proteomes" id="UP000824049"/>
    </source>
</evidence>
<dbReference type="NCBIfam" id="TIGR02397">
    <property type="entry name" value="dnaX_nterm"/>
    <property type="match status" value="1"/>
</dbReference>
<dbReference type="InterPro" id="IPR012763">
    <property type="entry name" value="DNA_pol_III_sug/sutau_N"/>
</dbReference>
<dbReference type="InterPro" id="IPR050238">
    <property type="entry name" value="DNA_Rep/Repair_Clamp_Loader"/>
</dbReference>
<dbReference type="SUPFAM" id="SSF52540">
    <property type="entry name" value="P-loop containing nucleoside triphosphate hydrolases"/>
    <property type="match status" value="1"/>
</dbReference>
<dbReference type="SMART" id="SM00382">
    <property type="entry name" value="AAA"/>
    <property type="match status" value="1"/>
</dbReference>
<evidence type="ECO:0000256" key="9">
    <source>
        <dbReference type="ARBA" id="ARBA00022840"/>
    </source>
</evidence>
<keyword evidence="5" id="KW-0235">DNA replication</keyword>
<evidence type="ECO:0000256" key="11">
    <source>
        <dbReference type="ARBA" id="ARBA00049244"/>
    </source>
</evidence>
<gene>
    <name evidence="13" type="primary">dnaX</name>
    <name evidence="13" type="ORF">H9968_03795</name>
</gene>
<dbReference type="Pfam" id="PF12169">
    <property type="entry name" value="DNA_pol3_gamma3"/>
    <property type="match status" value="1"/>
</dbReference>
<comment type="similarity">
    <text evidence="1">Belongs to the DnaX/STICHEL family.</text>
</comment>
<dbReference type="NCBIfam" id="NF004046">
    <property type="entry name" value="PRK05563.1"/>
    <property type="match status" value="1"/>
</dbReference>
<evidence type="ECO:0000256" key="6">
    <source>
        <dbReference type="ARBA" id="ARBA00022723"/>
    </source>
</evidence>
<evidence type="ECO:0000256" key="4">
    <source>
        <dbReference type="ARBA" id="ARBA00022695"/>
    </source>
</evidence>
<keyword evidence="7" id="KW-0547">Nucleotide-binding</keyword>
<dbReference type="CDD" id="cd00009">
    <property type="entry name" value="AAA"/>
    <property type="match status" value="1"/>
</dbReference>
<evidence type="ECO:0000259" key="12">
    <source>
        <dbReference type="SMART" id="SM00382"/>
    </source>
</evidence>
<dbReference type="PANTHER" id="PTHR11669">
    <property type="entry name" value="REPLICATION FACTOR C / DNA POLYMERASE III GAMMA-TAU SUBUNIT"/>
    <property type="match status" value="1"/>
</dbReference>
<protein>
    <recommendedName>
        <fullName evidence="2">DNA-directed DNA polymerase</fullName>
        <ecNumber evidence="2">2.7.7.7</ecNumber>
    </recommendedName>
</protein>
<evidence type="ECO:0000256" key="7">
    <source>
        <dbReference type="ARBA" id="ARBA00022741"/>
    </source>
</evidence>
<dbReference type="InterPro" id="IPR045085">
    <property type="entry name" value="HLD_clamp_pol_III_gamma_tau"/>
</dbReference>
<comment type="caution">
    <text evidence="13">The sequence shown here is derived from an EMBL/GenBank/DDBJ whole genome shotgun (WGS) entry which is preliminary data.</text>
</comment>
<dbReference type="InterPro" id="IPR022754">
    <property type="entry name" value="DNA_pol_III_gamma-3"/>
</dbReference>
<keyword evidence="6" id="KW-0479">Metal-binding</keyword>
<dbReference type="Gene3D" id="1.10.8.60">
    <property type="match status" value="1"/>
</dbReference>
<dbReference type="Gene3D" id="3.40.50.300">
    <property type="entry name" value="P-loop containing nucleotide triphosphate hydrolases"/>
    <property type="match status" value="1"/>
</dbReference>
<dbReference type="GO" id="GO:0009360">
    <property type="term" value="C:DNA polymerase III complex"/>
    <property type="evidence" value="ECO:0007669"/>
    <property type="project" value="InterPro"/>
</dbReference>
<dbReference type="SUPFAM" id="SSF48019">
    <property type="entry name" value="post-AAA+ oligomerization domain-like"/>
    <property type="match status" value="1"/>
</dbReference>
<keyword evidence="4 13" id="KW-0548">Nucleotidyltransferase</keyword>
<evidence type="ECO:0000256" key="8">
    <source>
        <dbReference type="ARBA" id="ARBA00022833"/>
    </source>
</evidence>
<evidence type="ECO:0000256" key="3">
    <source>
        <dbReference type="ARBA" id="ARBA00022679"/>
    </source>
</evidence>
<evidence type="ECO:0000256" key="5">
    <source>
        <dbReference type="ARBA" id="ARBA00022705"/>
    </source>
</evidence>
<dbReference type="PANTHER" id="PTHR11669:SF0">
    <property type="entry name" value="PROTEIN STICHEL-LIKE 2"/>
    <property type="match status" value="1"/>
</dbReference>
<evidence type="ECO:0000313" key="13">
    <source>
        <dbReference type="EMBL" id="HIZ39037.1"/>
    </source>
</evidence>
<dbReference type="EC" id="2.7.7.7" evidence="2"/>
<dbReference type="InterPro" id="IPR027417">
    <property type="entry name" value="P-loop_NTPase"/>
</dbReference>
<dbReference type="FunFam" id="3.40.50.300:FF:000014">
    <property type="entry name" value="DNA polymerase III subunit gamma/tau"/>
    <property type="match status" value="1"/>
</dbReference>
<dbReference type="PRINTS" id="PR00300">
    <property type="entry name" value="CLPPROTEASEA"/>
</dbReference>
<evidence type="ECO:0000256" key="2">
    <source>
        <dbReference type="ARBA" id="ARBA00012417"/>
    </source>
</evidence>
<evidence type="ECO:0000256" key="1">
    <source>
        <dbReference type="ARBA" id="ARBA00006360"/>
    </source>
</evidence>
<dbReference type="GO" id="GO:0003887">
    <property type="term" value="F:DNA-directed DNA polymerase activity"/>
    <property type="evidence" value="ECO:0007669"/>
    <property type="project" value="UniProtKB-KW"/>
</dbReference>
<keyword evidence="8" id="KW-0862">Zinc</keyword>
<dbReference type="Proteomes" id="UP000824049">
    <property type="component" value="Unassembled WGS sequence"/>
</dbReference>
<dbReference type="GO" id="GO:0005524">
    <property type="term" value="F:ATP binding"/>
    <property type="evidence" value="ECO:0007669"/>
    <property type="project" value="UniProtKB-KW"/>
</dbReference>
<reference evidence="13" key="1">
    <citation type="journal article" date="2021" name="PeerJ">
        <title>Extensive microbial diversity within the chicken gut microbiome revealed by metagenomics and culture.</title>
        <authorList>
            <person name="Gilroy R."/>
            <person name="Ravi A."/>
            <person name="Getino M."/>
            <person name="Pursley I."/>
            <person name="Horton D.L."/>
            <person name="Alikhan N.F."/>
            <person name="Baker D."/>
            <person name="Gharbi K."/>
            <person name="Hall N."/>
            <person name="Watson M."/>
            <person name="Adriaenssens E.M."/>
            <person name="Foster-Nyarko E."/>
            <person name="Jarju S."/>
            <person name="Secka A."/>
            <person name="Antonio M."/>
            <person name="Oren A."/>
            <person name="Chaudhuri R.R."/>
            <person name="La Ragione R."/>
            <person name="Hildebrand F."/>
            <person name="Pallen M.J."/>
        </authorList>
    </citation>
    <scope>NUCLEOTIDE SEQUENCE</scope>
    <source>
        <strain evidence="13">CHK179-28034</strain>
    </source>
</reference>